<dbReference type="OrthoDB" id="3826968at2"/>
<dbReference type="Gene3D" id="3.40.50.150">
    <property type="entry name" value="Vaccinia Virus protein VP39"/>
    <property type="match status" value="1"/>
</dbReference>
<reference evidence="2" key="1">
    <citation type="submission" date="2016-07" db="EMBL/GenBank/DDBJ databases">
        <title>Sequence Frankia sp. strain CcI1.17.</title>
        <authorList>
            <person name="Ghodhbane-Gtari F."/>
            <person name="Swanson E."/>
            <person name="Gueddou A."/>
            <person name="Morris K."/>
            <person name="Hezbri K."/>
            <person name="Ktari A."/>
            <person name="Nouioui I."/>
            <person name="Abebe-Akele F."/>
            <person name="Simpson S."/>
            <person name="Thomas K."/>
            <person name="Gtari M."/>
            <person name="Tisa L.S."/>
            <person name="Hurst S."/>
        </authorList>
    </citation>
    <scope>NUCLEOTIDE SEQUENCE [LARGE SCALE GENOMIC DNA]</scope>
    <source>
        <strain evidence="2">Cc1.17</strain>
    </source>
</reference>
<gene>
    <name evidence="1" type="ORF">CC117_00975</name>
</gene>
<organism evidence="1 2">
    <name type="scientific">Parafrankia colletiae</name>
    <dbReference type="NCBI Taxonomy" id="573497"/>
    <lineage>
        <taxon>Bacteria</taxon>
        <taxon>Bacillati</taxon>
        <taxon>Actinomycetota</taxon>
        <taxon>Actinomycetes</taxon>
        <taxon>Frankiales</taxon>
        <taxon>Frankiaceae</taxon>
        <taxon>Parafrankia</taxon>
    </lineage>
</organism>
<dbReference type="GO" id="GO:0032259">
    <property type="term" value="P:methylation"/>
    <property type="evidence" value="ECO:0007669"/>
    <property type="project" value="UniProtKB-KW"/>
</dbReference>
<protein>
    <submittedName>
        <fullName evidence="1">Macrocin O-methyltransferase</fullName>
    </submittedName>
</protein>
<dbReference type="SUPFAM" id="SSF53335">
    <property type="entry name" value="S-adenosyl-L-methionine-dependent methyltransferases"/>
    <property type="match status" value="1"/>
</dbReference>
<comment type="caution">
    <text evidence="1">The sequence shown here is derived from an EMBL/GenBank/DDBJ whole genome shotgun (WGS) entry which is preliminary data.</text>
</comment>
<dbReference type="EMBL" id="MBLM01000002">
    <property type="protein sequence ID" value="OHV46254.1"/>
    <property type="molecule type" value="Genomic_DNA"/>
</dbReference>
<dbReference type="PANTHER" id="PTHR40036">
    <property type="entry name" value="MACROCIN O-METHYLTRANSFERASE"/>
    <property type="match status" value="1"/>
</dbReference>
<dbReference type="InterPro" id="IPR029063">
    <property type="entry name" value="SAM-dependent_MTases_sf"/>
</dbReference>
<dbReference type="AlphaFoldDB" id="A0A1S1RN89"/>
<dbReference type="RefSeq" id="WP_071081804.1">
    <property type="nucleotide sequence ID" value="NZ_MBLM01000002.1"/>
</dbReference>
<name>A0A1S1RN89_9ACTN</name>
<dbReference type="PANTHER" id="PTHR40036:SF1">
    <property type="entry name" value="MACROCIN O-METHYLTRANSFERASE"/>
    <property type="match status" value="1"/>
</dbReference>
<evidence type="ECO:0000313" key="1">
    <source>
        <dbReference type="EMBL" id="OHV46254.1"/>
    </source>
</evidence>
<evidence type="ECO:0000313" key="2">
    <source>
        <dbReference type="Proteomes" id="UP000179627"/>
    </source>
</evidence>
<dbReference type="InterPro" id="IPR008884">
    <property type="entry name" value="TylF_MeTrfase"/>
</dbReference>
<accession>A0A1S1RN89</accession>
<dbReference type="GO" id="GO:0008168">
    <property type="term" value="F:methyltransferase activity"/>
    <property type="evidence" value="ECO:0007669"/>
    <property type="project" value="UniProtKB-KW"/>
</dbReference>
<keyword evidence="1" id="KW-0489">Methyltransferase</keyword>
<keyword evidence="2" id="KW-1185">Reference proteome</keyword>
<sequence>MAYPTTTTNAKHIAGSSELTEQYLNLLQDTLTFSLWDSGDGQVWYPTSVAKRALARFLESYGLEITRPTTAEVRNYGGDWPRLAHTMTGSLRMRNLRDSVETVLAEGVPGDLIETGVWRGGSCILMRGILLAYGVDDRTVWVADSFRGLPKADIARYPEDAGDRHHEQVALAVSEEDVRENFRRYGLLDGQVRFLSGWFQDTLPTAPIKQIAVLRLDGDMYGSTMDALEALYPRLADGGFCIVDDYGAVEGCRRAVEDYRTRHDITEPLTKIDWAGVYWRRKSG</sequence>
<dbReference type="Proteomes" id="UP000179627">
    <property type="component" value="Unassembled WGS sequence"/>
</dbReference>
<keyword evidence="1" id="KW-0808">Transferase</keyword>
<dbReference type="Pfam" id="PF05711">
    <property type="entry name" value="TylF"/>
    <property type="match status" value="1"/>
</dbReference>
<proteinExistence type="predicted"/>